<dbReference type="EMBL" id="BMDI01000001">
    <property type="protein sequence ID" value="GGI18586.1"/>
    <property type="molecule type" value="Genomic_DNA"/>
</dbReference>
<evidence type="ECO:0000259" key="1">
    <source>
        <dbReference type="PROSITE" id="PS50006"/>
    </source>
</evidence>
<protein>
    <recommendedName>
        <fullName evidence="1">FHA domain-containing protein</fullName>
    </recommendedName>
</protein>
<dbReference type="InterPro" id="IPR050923">
    <property type="entry name" value="Cell_Proc_Reg/RNA_Proc"/>
</dbReference>
<dbReference type="CDD" id="cd00060">
    <property type="entry name" value="FHA"/>
    <property type="match status" value="2"/>
</dbReference>
<accession>A0A8J3API1</accession>
<dbReference type="PROSITE" id="PS50006">
    <property type="entry name" value="FHA_DOMAIN"/>
    <property type="match status" value="1"/>
</dbReference>
<dbReference type="Pfam" id="PF00498">
    <property type="entry name" value="FHA"/>
    <property type="match status" value="1"/>
</dbReference>
<dbReference type="Gene3D" id="2.60.200.20">
    <property type="match status" value="2"/>
</dbReference>
<dbReference type="InterPro" id="IPR000253">
    <property type="entry name" value="FHA_dom"/>
</dbReference>
<comment type="caution">
    <text evidence="2">The sequence shown here is derived from an EMBL/GenBank/DDBJ whole genome shotgun (WGS) entry which is preliminary data.</text>
</comment>
<organism evidence="2 3">
    <name type="scientific">Oxalicibacterium faecigallinarum</name>
    <dbReference type="NCBI Taxonomy" id="573741"/>
    <lineage>
        <taxon>Bacteria</taxon>
        <taxon>Pseudomonadati</taxon>
        <taxon>Pseudomonadota</taxon>
        <taxon>Betaproteobacteria</taxon>
        <taxon>Burkholderiales</taxon>
        <taxon>Oxalobacteraceae</taxon>
        <taxon>Oxalicibacterium</taxon>
    </lineage>
</organism>
<dbReference type="Proteomes" id="UP000642180">
    <property type="component" value="Unassembled WGS sequence"/>
</dbReference>
<dbReference type="SMART" id="SM00240">
    <property type="entry name" value="FHA"/>
    <property type="match status" value="1"/>
</dbReference>
<gene>
    <name evidence="2" type="ORF">GCM10008066_14820</name>
</gene>
<feature type="domain" description="FHA" evidence="1">
    <location>
        <begin position="35"/>
        <end position="84"/>
    </location>
</feature>
<dbReference type="AlphaFoldDB" id="A0A8J3API1"/>
<dbReference type="InterPro" id="IPR008984">
    <property type="entry name" value="SMAD_FHA_dom_sf"/>
</dbReference>
<reference evidence="3" key="1">
    <citation type="journal article" date="2019" name="Int. J. Syst. Evol. Microbiol.">
        <title>The Global Catalogue of Microorganisms (GCM) 10K type strain sequencing project: providing services to taxonomists for standard genome sequencing and annotation.</title>
        <authorList>
            <consortium name="The Broad Institute Genomics Platform"/>
            <consortium name="The Broad Institute Genome Sequencing Center for Infectious Disease"/>
            <person name="Wu L."/>
            <person name="Ma J."/>
        </authorList>
    </citation>
    <scope>NUCLEOTIDE SEQUENCE [LARGE SCALE GENOMIC DNA]</scope>
    <source>
        <strain evidence="3">CCM 2767</strain>
    </source>
</reference>
<dbReference type="PANTHER" id="PTHR23308">
    <property type="entry name" value="NUCLEAR INHIBITOR OF PROTEIN PHOSPHATASE-1"/>
    <property type="match status" value="1"/>
</dbReference>
<evidence type="ECO:0000313" key="2">
    <source>
        <dbReference type="EMBL" id="GGI18586.1"/>
    </source>
</evidence>
<evidence type="ECO:0000313" key="3">
    <source>
        <dbReference type="Proteomes" id="UP000642180"/>
    </source>
</evidence>
<name>A0A8J3API1_9BURK</name>
<dbReference type="SUPFAM" id="SSF49879">
    <property type="entry name" value="SMAD/FHA domain"/>
    <property type="match status" value="2"/>
</dbReference>
<sequence>MHSPSPMPKKKRTAFLLLKKDGVLVRQLEIYGQRTTIGRKPGNDLIVDLPSVSGEHAVINRTSIQYFYEDLNSTNGSSINGERVDYGMLYDGDVIEFGSYVIEFSEQDRVPPVHNPVPPQIPAMLDLREAPPPLAAIPPAASPAALVRIVTGPSVGKEWVLTKSLTTIGTPPQHVAVFMRLPDAYALAHVDGGTETTVNGIPIYQQRQLVHGDVIGIGKSEAIFFLDPWHAHRRSG</sequence>
<proteinExistence type="predicted"/>
<keyword evidence="3" id="KW-1185">Reference proteome</keyword>